<dbReference type="AlphaFoldDB" id="A0AAN9L5V3"/>
<dbReference type="EMBL" id="JAYMYQ010000005">
    <property type="protein sequence ID" value="KAK7328687.1"/>
    <property type="molecule type" value="Genomic_DNA"/>
</dbReference>
<proteinExistence type="predicted"/>
<name>A0AAN9L5V3_CANGL</name>
<evidence type="ECO:0000313" key="2">
    <source>
        <dbReference type="Proteomes" id="UP001367508"/>
    </source>
</evidence>
<evidence type="ECO:0000313" key="1">
    <source>
        <dbReference type="EMBL" id="KAK7328687.1"/>
    </source>
</evidence>
<keyword evidence="2" id="KW-1185">Reference proteome</keyword>
<organism evidence="1 2">
    <name type="scientific">Canavalia gladiata</name>
    <name type="common">Sword bean</name>
    <name type="synonym">Dolichos gladiatus</name>
    <dbReference type="NCBI Taxonomy" id="3824"/>
    <lineage>
        <taxon>Eukaryota</taxon>
        <taxon>Viridiplantae</taxon>
        <taxon>Streptophyta</taxon>
        <taxon>Embryophyta</taxon>
        <taxon>Tracheophyta</taxon>
        <taxon>Spermatophyta</taxon>
        <taxon>Magnoliopsida</taxon>
        <taxon>eudicotyledons</taxon>
        <taxon>Gunneridae</taxon>
        <taxon>Pentapetalae</taxon>
        <taxon>rosids</taxon>
        <taxon>fabids</taxon>
        <taxon>Fabales</taxon>
        <taxon>Fabaceae</taxon>
        <taxon>Papilionoideae</taxon>
        <taxon>50 kb inversion clade</taxon>
        <taxon>NPAAA clade</taxon>
        <taxon>indigoferoid/millettioid clade</taxon>
        <taxon>Phaseoleae</taxon>
        <taxon>Canavalia</taxon>
    </lineage>
</organism>
<dbReference type="Proteomes" id="UP001367508">
    <property type="component" value="Unassembled WGS sequence"/>
</dbReference>
<gene>
    <name evidence="1" type="ORF">VNO77_22804</name>
</gene>
<protein>
    <submittedName>
        <fullName evidence="1">Uncharacterized protein</fullName>
    </submittedName>
</protein>
<accession>A0AAN9L5V3</accession>
<sequence>MLYAFCVDCRSFRSFLQSCNVVFLTFAMLLQNALLAQASQSVIEFFLGNPIVSKCSAGNKPFDLFLLRLKALADFPLLWHSSQRPCSVDFNRIATSDSSSSGPSADDGTFIPNSPNLPLSRPSDFTDLPPNNASVLTSFVLHHFHFAFPLDLSKSYRVMLSSFFKTFLHSMEERSSLDCLNVHNHEVSEFLETFEMMCLPNWFKLRIYISDCALHFVIRFFFYVMS</sequence>
<reference evidence="1 2" key="1">
    <citation type="submission" date="2024-01" db="EMBL/GenBank/DDBJ databases">
        <title>The genomes of 5 underutilized Papilionoideae crops provide insights into root nodulation and disease resistanc.</title>
        <authorList>
            <person name="Jiang F."/>
        </authorList>
    </citation>
    <scope>NUCLEOTIDE SEQUENCE [LARGE SCALE GENOMIC DNA]</scope>
    <source>
        <strain evidence="1">LVBAO_FW01</strain>
        <tissue evidence="1">Leaves</tissue>
    </source>
</reference>
<comment type="caution">
    <text evidence="1">The sequence shown here is derived from an EMBL/GenBank/DDBJ whole genome shotgun (WGS) entry which is preliminary data.</text>
</comment>